<dbReference type="PANTHER" id="PTHR21364">
    <property type="entry name" value="GENERAL ODORANT-BINDING PROTEIN 19A"/>
    <property type="match status" value="1"/>
</dbReference>
<dbReference type="EMBL" id="JARGEI010000014">
    <property type="protein sequence ID" value="KAJ8720191.1"/>
    <property type="molecule type" value="Genomic_DNA"/>
</dbReference>
<comment type="caution">
    <text evidence="2">The sequence shown here is derived from an EMBL/GenBank/DDBJ whole genome shotgun (WGS) entry which is preliminary data.</text>
</comment>
<keyword evidence="1" id="KW-0732">Signal</keyword>
<protein>
    <submittedName>
        <fullName evidence="2">Uncharacterized protein</fullName>
    </submittedName>
</protein>
<proteinExistence type="predicted"/>
<dbReference type="SUPFAM" id="SSF47565">
    <property type="entry name" value="Insect pheromone/odorant-binding proteins"/>
    <property type="match status" value="1"/>
</dbReference>
<dbReference type="GO" id="GO:0007608">
    <property type="term" value="P:sensory perception of smell"/>
    <property type="evidence" value="ECO:0007669"/>
    <property type="project" value="TreeGrafter"/>
</dbReference>
<organism evidence="2 3">
    <name type="scientific">Mythimna separata</name>
    <name type="common">Oriental armyworm</name>
    <name type="synonym">Pseudaletia separata</name>
    <dbReference type="NCBI Taxonomy" id="271217"/>
    <lineage>
        <taxon>Eukaryota</taxon>
        <taxon>Metazoa</taxon>
        <taxon>Ecdysozoa</taxon>
        <taxon>Arthropoda</taxon>
        <taxon>Hexapoda</taxon>
        <taxon>Insecta</taxon>
        <taxon>Pterygota</taxon>
        <taxon>Neoptera</taxon>
        <taxon>Endopterygota</taxon>
        <taxon>Lepidoptera</taxon>
        <taxon>Glossata</taxon>
        <taxon>Ditrysia</taxon>
        <taxon>Noctuoidea</taxon>
        <taxon>Noctuidae</taxon>
        <taxon>Noctuinae</taxon>
        <taxon>Hadenini</taxon>
        <taxon>Mythimna</taxon>
    </lineage>
</organism>
<name>A0AAD7YLA3_MYTSE</name>
<feature type="chain" id="PRO_5042267560" evidence="1">
    <location>
        <begin position="20"/>
        <end position="148"/>
    </location>
</feature>
<dbReference type="SMART" id="SM00708">
    <property type="entry name" value="PhBP"/>
    <property type="match status" value="1"/>
</dbReference>
<dbReference type="GO" id="GO:0005576">
    <property type="term" value="C:extracellular region"/>
    <property type="evidence" value="ECO:0007669"/>
    <property type="project" value="TreeGrafter"/>
</dbReference>
<reference evidence="2" key="1">
    <citation type="submission" date="2023-03" db="EMBL/GenBank/DDBJ databases">
        <title>Chromosome-level genomes of two armyworms, Mythimna separata and Mythimna loreyi, provide insights into the biosynthesis and reception of sex pheromones.</title>
        <authorList>
            <person name="Zhao H."/>
        </authorList>
    </citation>
    <scope>NUCLEOTIDE SEQUENCE</scope>
    <source>
        <strain evidence="2">BeijingLab</strain>
        <tissue evidence="2">Pupa</tissue>
    </source>
</reference>
<evidence type="ECO:0000313" key="3">
    <source>
        <dbReference type="Proteomes" id="UP001231518"/>
    </source>
</evidence>
<dbReference type="GO" id="GO:0005549">
    <property type="term" value="F:odorant binding"/>
    <property type="evidence" value="ECO:0007669"/>
    <property type="project" value="InterPro"/>
</dbReference>
<keyword evidence="3" id="KW-1185">Reference proteome</keyword>
<evidence type="ECO:0000313" key="2">
    <source>
        <dbReference type="EMBL" id="KAJ8720191.1"/>
    </source>
</evidence>
<dbReference type="InterPro" id="IPR036728">
    <property type="entry name" value="PBP_GOBP_sf"/>
</dbReference>
<evidence type="ECO:0000256" key="1">
    <source>
        <dbReference type="SAM" id="SignalP"/>
    </source>
</evidence>
<dbReference type="Proteomes" id="UP001231518">
    <property type="component" value="Chromosome 3"/>
</dbReference>
<gene>
    <name evidence="2" type="ORF">PYW07_012234</name>
</gene>
<dbReference type="PANTHER" id="PTHR21364:SF2">
    <property type="entry name" value="GENERAL ODORANT-BINDING PROTEIN 19A"/>
    <property type="match status" value="1"/>
</dbReference>
<dbReference type="GO" id="GO:0042048">
    <property type="term" value="P:olfactory behavior"/>
    <property type="evidence" value="ECO:0007669"/>
    <property type="project" value="TreeGrafter"/>
</dbReference>
<accession>A0AAD7YLA3</accession>
<dbReference type="GO" id="GO:0035275">
    <property type="term" value="F:dibutyl phthalate binding"/>
    <property type="evidence" value="ECO:0007669"/>
    <property type="project" value="TreeGrafter"/>
</dbReference>
<sequence>MIFRFLLSFYLIEFYGAQARTDQEIKAWFFQEGIECNKEHSISPKEILMLKENKIPDTENAKCFVACIFKKTGMLDSKGMFDAAASVAMTEKDFADDPQKQENSKKLLESCKKVNDEAVTDGEKGCERSVLLHKCFIETAPQLGIKLP</sequence>
<dbReference type="Gene3D" id="1.10.238.20">
    <property type="entry name" value="Pheromone/general odorant binding protein domain"/>
    <property type="match status" value="1"/>
</dbReference>
<feature type="signal peptide" evidence="1">
    <location>
        <begin position="1"/>
        <end position="19"/>
    </location>
</feature>
<dbReference type="InterPro" id="IPR006170">
    <property type="entry name" value="PBP/GOBP"/>
</dbReference>
<dbReference type="AlphaFoldDB" id="A0AAD7YLA3"/>
<dbReference type="Pfam" id="PF01395">
    <property type="entry name" value="PBP_GOBP"/>
    <property type="match status" value="1"/>
</dbReference>
<dbReference type="CDD" id="cd23992">
    <property type="entry name" value="PBP_GOBP"/>
    <property type="match status" value="1"/>
</dbReference>